<reference evidence="2" key="1">
    <citation type="journal article" date="2019" name="Int. J. Syst. Evol. Microbiol.">
        <title>The Global Catalogue of Microorganisms (GCM) 10K type strain sequencing project: providing services to taxonomists for standard genome sequencing and annotation.</title>
        <authorList>
            <consortium name="The Broad Institute Genomics Platform"/>
            <consortium name="The Broad Institute Genome Sequencing Center for Infectious Disease"/>
            <person name="Wu L."/>
            <person name="Ma J."/>
        </authorList>
    </citation>
    <scope>NUCLEOTIDE SEQUENCE [LARGE SCALE GENOMIC DNA]</scope>
    <source>
        <strain evidence="2">CGMCC 1.15277</strain>
    </source>
</reference>
<protein>
    <recommendedName>
        <fullName evidence="3">Ricin B lectin domain-containing protein</fullName>
    </recommendedName>
</protein>
<gene>
    <name evidence="1" type="ORF">ACFP57_11570</name>
</gene>
<keyword evidence="2" id="KW-1185">Reference proteome</keyword>
<sequence length="358" mass="37842">MSTDFEHDLKQHLAESARTHEVNLDLDELIARGRQGVRERNQRRAAWAGALCGVGLLTATMVTQQGTRTSLDSANSPSSLVEVRLDGNELANGELLDQPTFVARCGAAPAVTDCADGVQIEVRSSTGAQLVTPLDIRSGSGKLTEVASIMTAGGGDLQRWRVVTVPGNPTWVARVGRPGDDTPSEVVTTKPVPLGSSGVSVLLMRYDHPVGSGEKADIFFRDTAGVYREGTGRALPAATTQLLGGDVSVIVSEAHDMFELIAEGSGATSPLSTSSVTKSFTSQQLTGQGRAWAAGVLPQGARLVSVVWADNPESVETKEVLAGTYSCWVSAAEKRNTDFTRPTVIWRDSAGTTHTDRG</sequence>
<dbReference type="RefSeq" id="WP_343886222.1">
    <property type="nucleotide sequence ID" value="NZ_BAAAKI010000013.1"/>
</dbReference>
<dbReference type="EMBL" id="JBHSUA010000021">
    <property type="protein sequence ID" value="MFC6397615.1"/>
    <property type="molecule type" value="Genomic_DNA"/>
</dbReference>
<organism evidence="1 2">
    <name type="scientific">Luteococcus sanguinis</name>
    <dbReference type="NCBI Taxonomy" id="174038"/>
    <lineage>
        <taxon>Bacteria</taxon>
        <taxon>Bacillati</taxon>
        <taxon>Actinomycetota</taxon>
        <taxon>Actinomycetes</taxon>
        <taxon>Propionibacteriales</taxon>
        <taxon>Propionibacteriaceae</taxon>
        <taxon>Luteococcus</taxon>
    </lineage>
</organism>
<evidence type="ECO:0000313" key="2">
    <source>
        <dbReference type="Proteomes" id="UP001596266"/>
    </source>
</evidence>
<comment type="caution">
    <text evidence="1">The sequence shown here is derived from an EMBL/GenBank/DDBJ whole genome shotgun (WGS) entry which is preliminary data.</text>
</comment>
<evidence type="ECO:0008006" key="3">
    <source>
        <dbReference type="Google" id="ProtNLM"/>
    </source>
</evidence>
<name>A0ABW1X522_9ACTN</name>
<dbReference type="Proteomes" id="UP001596266">
    <property type="component" value="Unassembled WGS sequence"/>
</dbReference>
<evidence type="ECO:0000313" key="1">
    <source>
        <dbReference type="EMBL" id="MFC6397615.1"/>
    </source>
</evidence>
<accession>A0ABW1X522</accession>
<proteinExistence type="predicted"/>